<evidence type="ECO:0000313" key="3">
    <source>
        <dbReference type="Proteomes" id="UP000197666"/>
    </source>
</evidence>
<dbReference type="OrthoDB" id="4397313at2759"/>
<dbReference type="VEuPathDB" id="FungiDB:ATCC64974_63260"/>
<reference evidence="3" key="1">
    <citation type="submission" date="2018-10" db="EMBL/GenBank/DDBJ databases">
        <title>FDA dAtabase for Regulatory Grade micrObial Sequences (FDA-ARGOS): Supporting development and validation of Infectious Disease Dx tests.</title>
        <authorList>
            <person name="Kerrigan L."/>
            <person name="Tallon L."/>
            <person name="Sadzewicz L."/>
            <person name="Sengamalay N."/>
            <person name="Ott S."/>
            <person name="Godinez A."/>
            <person name="Nagaraj S."/>
            <person name="Vavikolanu K."/>
            <person name="Nadendla S."/>
            <person name="George J."/>
            <person name="Sichtig H."/>
        </authorList>
    </citation>
    <scope>NUCLEOTIDE SEQUENCE [LARGE SCALE GENOMIC DNA]</scope>
    <source>
        <strain evidence="3">FDAARGOS_311</strain>
    </source>
</reference>
<accession>A0A254TZF4</accession>
<keyword evidence="1" id="KW-0732">Signal</keyword>
<proteinExistence type="predicted"/>
<comment type="caution">
    <text evidence="2">The sequence shown here is derived from an EMBL/GenBank/DDBJ whole genome shotgun (WGS) entry which is preliminary data.</text>
</comment>
<organism evidence="2 3">
    <name type="scientific">Aspergillus niger</name>
    <dbReference type="NCBI Taxonomy" id="5061"/>
    <lineage>
        <taxon>Eukaryota</taxon>
        <taxon>Fungi</taxon>
        <taxon>Dikarya</taxon>
        <taxon>Ascomycota</taxon>
        <taxon>Pezizomycotina</taxon>
        <taxon>Eurotiomycetes</taxon>
        <taxon>Eurotiomycetidae</taxon>
        <taxon>Eurotiales</taxon>
        <taxon>Aspergillaceae</taxon>
        <taxon>Aspergillus</taxon>
        <taxon>Aspergillus subgen. Circumdati</taxon>
    </lineage>
</organism>
<dbReference type="AlphaFoldDB" id="A0A254TZF4"/>
<evidence type="ECO:0000313" key="2">
    <source>
        <dbReference type="EMBL" id="TPR10624.1"/>
    </source>
</evidence>
<protein>
    <submittedName>
        <fullName evidence="2">Uncharacterized protein</fullName>
    </submittedName>
</protein>
<feature type="signal peptide" evidence="1">
    <location>
        <begin position="1"/>
        <end position="21"/>
    </location>
</feature>
<evidence type="ECO:0000256" key="1">
    <source>
        <dbReference type="SAM" id="SignalP"/>
    </source>
</evidence>
<dbReference type="VEuPathDB" id="FungiDB:ASPNIDRAFT2_1216506"/>
<sequence>MRFLQTAFVAISLAVYPTVMAQQLQGQGSVQVISDDGITFRGCLDDVGAWSSNFCGGITIVGDGYLSTNHGYLTLTESLEITVTPDVADAAYWQATDYSSFGQPTRLVADGGIEQNGGGGPYWYGAADPEEEDVPLTALEADGDQRVILAWTQVN</sequence>
<name>A0A254TZF4_ASPNG</name>
<feature type="chain" id="PRO_5015076192" evidence="1">
    <location>
        <begin position="22"/>
        <end position="155"/>
    </location>
</feature>
<dbReference type="Proteomes" id="UP000197666">
    <property type="component" value="Unassembled WGS sequence"/>
</dbReference>
<gene>
    <name evidence="2" type="ORF">CAN33_0035270</name>
</gene>
<dbReference type="EMBL" id="NKJJ02000012">
    <property type="protein sequence ID" value="TPR10624.1"/>
    <property type="molecule type" value="Genomic_DNA"/>
</dbReference>